<name>A0ABT8AW83_9HYPH</name>
<dbReference type="SUPFAM" id="SSF55144">
    <property type="entry name" value="LigT-like"/>
    <property type="match status" value="1"/>
</dbReference>
<gene>
    <name evidence="1" type="ORF">QWZ18_24150</name>
</gene>
<dbReference type="GO" id="GO:0016874">
    <property type="term" value="F:ligase activity"/>
    <property type="evidence" value="ECO:0007669"/>
    <property type="project" value="UniProtKB-KW"/>
</dbReference>
<comment type="caution">
    <text evidence="1">The sequence shown here is derived from an EMBL/GenBank/DDBJ whole genome shotgun (WGS) entry which is preliminary data.</text>
</comment>
<keyword evidence="1" id="KW-0436">Ligase</keyword>
<keyword evidence="2" id="KW-1185">Reference proteome</keyword>
<evidence type="ECO:0000313" key="1">
    <source>
        <dbReference type="EMBL" id="MDN3573695.1"/>
    </source>
</evidence>
<protein>
    <submittedName>
        <fullName evidence="1">2'-5' RNA ligase family protein</fullName>
    </submittedName>
</protein>
<dbReference type="Proteomes" id="UP001244297">
    <property type="component" value="Unassembled WGS sequence"/>
</dbReference>
<sequence>MTDTAPLILTLAFDEPTFARFDAERRRHFPEALNRIPAHATLFHHLPGDRERGVIEAITALARAVPPPEVAVTGLRFTGRGVAYVLDSGGLATFRARLAKGFEPFLTAQDRQGWRPHVTVQNKVAPDVARALHADLSAGFAPFHFTAPATLLWRYLGGPWAPVARLPFGENA</sequence>
<dbReference type="RefSeq" id="WP_238287270.1">
    <property type="nucleotide sequence ID" value="NZ_BPQS01000009.1"/>
</dbReference>
<accession>A0ABT8AW83</accession>
<dbReference type="Pfam" id="PF13563">
    <property type="entry name" value="2_5_RNA_ligase2"/>
    <property type="match status" value="1"/>
</dbReference>
<dbReference type="Gene3D" id="3.90.1140.10">
    <property type="entry name" value="Cyclic phosphodiesterase"/>
    <property type="match status" value="1"/>
</dbReference>
<proteinExistence type="predicted"/>
<dbReference type="InterPro" id="IPR009097">
    <property type="entry name" value="Cyclic_Pdiesterase"/>
</dbReference>
<evidence type="ECO:0000313" key="2">
    <source>
        <dbReference type="Proteomes" id="UP001244297"/>
    </source>
</evidence>
<dbReference type="EMBL" id="JAUFPT010000082">
    <property type="protein sequence ID" value="MDN3573695.1"/>
    <property type="molecule type" value="Genomic_DNA"/>
</dbReference>
<organism evidence="1 2">
    <name type="scientific">Methylobacterium longum</name>
    <dbReference type="NCBI Taxonomy" id="767694"/>
    <lineage>
        <taxon>Bacteria</taxon>
        <taxon>Pseudomonadati</taxon>
        <taxon>Pseudomonadota</taxon>
        <taxon>Alphaproteobacteria</taxon>
        <taxon>Hyphomicrobiales</taxon>
        <taxon>Methylobacteriaceae</taxon>
        <taxon>Methylobacterium</taxon>
    </lineage>
</organism>
<reference evidence="2" key="1">
    <citation type="journal article" date="2019" name="Int. J. Syst. Evol. Microbiol.">
        <title>The Global Catalogue of Microorganisms (GCM) 10K type strain sequencing project: providing services to taxonomists for standard genome sequencing and annotation.</title>
        <authorList>
            <consortium name="The Broad Institute Genomics Platform"/>
            <consortium name="The Broad Institute Genome Sequencing Center for Infectious Disease"/>
            <person name="Wu L."/>
            <person name="Ma J."/>
        </authorList>
    </citation>
    <scope>NUCLEOTIDE SEQUENCE [LARGE SCALE GENOMIC DNA]</scope>
    <source>
        <strain evidence="2">CECT 7806</strain>
    </source>
</reference>